<evidence type="ECO:0000256" key="9">
    <source>
        <dbReference type="ARBA" id="ARBA00022989"/>
    </source>
</evidence>
<gene>
    <name evidence="13" type="ORF">KXQ929_LOCUS2126</name>
</gene>
<dbReference type="InterPro" id="IPR002645">
    <property type="entry name" value="STAS_dom"/>
</dbReference>
<dbReference type="GO" id="GO:0055085">
    <property type="term" value="P:transmembrane transport"/>
    <property type="evidence" value="ECO:0007669"/>
    <property type="project" value="InterPro"/>
</dbReference>
<evidence type="ECO:0000256" key="2">
    <source>
        <dbReference type="ARBA" id="ARBA00004115"/>
    </source>
</evidence>
<feature type="transmembrane region" description="Helical" evidence="11">
    <location>
        <begin position="120"/>
        <end position="139"/>
    </location>
</feature>
<keyword evidence="8" id="KW-0256">Endoplasmic reticulum</keyword>
<dbReference type="InterPro" id="IPR036513">
    <property type="entry name" value="STAS_dom_sf"/>
</dbReference>
<evidence type="ECO:0000313" key="13">
    <source>
        <dbReference type="EMBL" id="CAF3540221.1"/>
    </source>
</evidence>
<feature type="transmembrane region" description="Helical" evidence="11">
    <location>
        <begin position="441"/>
        <end position="458"/>
    </location>
</feature>
<dbReference type="InterPro" id="IPR001902">
    <property type="entry name" value="SLC26A/SulP_fam"/>
</dbReference>
<dbReference type="InterPro" id="IPR011547">
    <property type="entry name" value="SLC26A/SulP_dom"/>
</dbReference>
<feature type="transmembrane region" description="Helical" evidence="11">
    <location>
        <begin position="196"/>
        <end position="222"/>
    </location>
</feature>
<feature type="transmembrane region" description="Helical" evidence="11">
    <location>
        <begin position="712"/>
        <end position="729"/>
    </location>
</feature>
<comment type="similarity">
    <text evidence="5">Belongs to the OST1 family.</text>
</comment>
<comment type="subcellular location">
    <subcellularLocation>
        <location evidence="2">Endoplasmic reticulum membrane</location>
        <topology evidence="2">Single-pass type I membrane protein</topology>
    </subcellularLocation>
    <subcellularLocation>
        <location evidence="3">Membrane</location>
        <topology evidence="3">Multi-pass membrane protein</topology>
    </subcellularLocation>
</comment>
<dbReference type="CDD" id="cd07042">
    <property type="entry name" value="STAS_SulP_like_sulfate_transporter"/>
    <property type="match status" value="1"/>
</dbReference>
<feature type="transmembrane region" description="Helical" evidence="11">
    <location>
        <begin position="406"/>
        <end position="429"/>
    </location>
</feature>
<keyword evidence="10 11" id="KW-0472">Membrane</keyword>
<accession>A0A818JSF3</accession>
<keyword evidence="6 11" id="KW-0812">Transmembrane</keyword>
<keyword evidence="9 11" id="KW-1133">Transmembrane helix</keyword>
<dbReference type="PROSITE" id="PS50801">
    <property type="entry name" value="STAS"/>
    <property type="match status" value="1"/>
</dbReference>
<keyword evidence="7" id="KW-0732">Signal</keyword>
<dbReference type="EMBL" id="CAJOBB010000062">
    <property type="protein sequence ID" value="CAF3540221.1"/>
    <property type="molecule type" value="Genomic_DNA"/>
</dbReference>
<reference evidence="13" key="1">
    <citation type="submission" date="2021-02" db="EMBL/GenBank/DDBJ databases">
        <authorList>
            <person name="Nowell W R."/>
        </authorList>
    </citation>
    <scope>NUCLEOTIDE SEQUENCE</scope>
</reference>
<dbReference type="PANTHER" id="PTHR11814">
    <property type="entry name" value="SULFATE TRANSPORTER"/>
    <property type="match status" value="1"/>
</dbReference>
<evidence type="ECO:0000256" key="8">
    <source>
        <dbReference type="ARBA" id="ARBA00022824"/>
    </source>
</evidence>
<feature type="domain" description="STAS" evidence="12">
    <location>
        <begin position="557"/>
        <end position="688"/>
    </location>
</feature>
<evidence type="ECO:0000256" key="4">
    <source>
        <dbReference type="ARBA" id="ARBA00004922"/>
    </source>
</evidence>
<comment type="caution">
    <text evidence="13">The sequence shown here is derived from an EMBL/GenBank/DDBJ whole genome shotgun (WGS) entry which is preliminary data.</text>
</comment>
<name>A0A818JSF3_9BILA</name>
<dbReference type="InterPro" id="IPR007676">
    <property type="entry name" value="Ribophorin_I"/>
</dbReference>
<evidence type="ECO:0000256" key="11">
    <source>
        <dbReference type="SAM" id="Phobius"/>
    </source>
</evidence>
<feature type="transmembrane region" description="Helical" evidence="11">
    <location>
        <begin position="278"/>
        <end position="297"/>
    </location>
</feature>
<feature type="transmembrane region" description="Helical" evidence="11">
    <location>
        <begin position="375"/>
        <end position="394"/>
    </location>
</feature>
<evidence type="ECO:0000256" key="5">
    <source>
        <dbReference type="ARBA" id="ARBA00008905"/>
    </source>
</evidence>
<dbReference type="Gene3D" id="3.30.750.24">
    <property type="entry name" value="STAS domain"/>
    <property type="match status" value="1"/>
</dbReference>
<feature type="transmembrane region" description="Helical" evidence="11">
    <location>
        <begin position="1145"/>
        <end position="1164"/>
    </location>
</feature>
<feature type="transmembrane region" description="Helical" evidence="11">
    <location>
        <begin position="470"/>
        <end position="487"/>
    </location>
</feature>
<evidence type="ECO:0000313" key="14">
    <source>
        <dbReference type="Proteomes" id="UP000663868"/>
    </source>
</evidence>
<sequence>MVDMLDDENDKSYSSNSDQNHSIIVDRPIISQKSFDKVFIPTAYEDRTPSILGRQVRTYVEDRCIPSKRCGKSYIKLFFPFLSWLKIYQLGWLPSDIVSGITIAIMQIPQGMAYALLARLPAIIGLYISFFPPLIYAIFGTSRHLSMGAIAVISLMTGNVVERLSVKPILSTIVPNLLDNSTIAMTSNGASDDPSYAIMIATTLAFTVGIIHLILCIFHLGFVTSFLSDTFISGYTTGTAILVFTSQVPDIFGLTLKRYTGPFNIVHTYIEIFSKLKYTNTATLIISICAIITLIIVKEYLDPFYKKQIKKIKLFQTIQIPIPIELIVIIVGTLISYYFDLHGRYKVKIVNTIGSGFRTPQIPSLVLIPSLIKDAIIIAVVSFAICISLAKTYAKKFKYIVNSNQELAAYGLCNIIGSFFGSFSSAASLSRTSVYVNTGGQTQLASLVSCAALLVIILKIGPLFESLPKACLASIIVVALKGLFLQVKDIYTIGLVTKLEAVVWIMTFLSTVILDVDYGLIVGIFVSLIVVIFRQFRPRTTVLGQYERSEIYKNVKRFANVHEIPHIKIFRFESPIIYFNADYFRESLLTSVGLDLQTGQKRNIYPRKSNENLHILTHIIIDCASINQLDYSGGKIFLQTIKELNDCQYKIYLCNLRYFNYDVLEKLEMNKICSVTIMATVHDAVHHIQDEITEINDQENKDSNNISSNTKMIHLSLFCISFAIVFVMGQEQEHLINTKVERTLDLVSHLPKEIISVTFENRGTKSARYYDYCVEPQHVNDVGYVGAIVRGKNSGDQTNLPIKQETTDKTKGTIYRIELPNDLRSSQTITLEIEVVHINALRMLPTEIVQHERQLVLYKTNAYYYSKYSTQTQKTIVTLPTDRAESYTQTPKPVAKNEQTITYGPYENVAALTRNEISLHYENNNPFLTVNNMKRWIEVSHWGNIAVEETIEMYHSGAKLKGPFSRLDFQRQQNSYSAVKTFKTSLPAAAKDIYYRDEIGNVSTSSVREMHDQVEIEIRPRFPLYGGWNTYYVLGYNVPSYQYLFNKGNQYVLKMRLIDHVYDDQLLEQVTIKIVLPEYVHNIEFYPSMHDTDIKRLRNEKHYTYLDTIGRPVIVITKRNALFQHIQDFEIHYTFDKIMLLHEPMLIIFSLFGLFCFVIILNRLNFSINHEENNEIRIRIKGIWNQLMEHNIKRTSFYQKLDEVLNTFKTNKDLKIYNEQRKKFEIDFKRIEQTFNNLQTKIKADSVETAEKIAEFQQLDAEQRKITQLLCGNTEKLVNGKIKKQAHGDEEQNLRVKIRDINTRISRILNQY</sequence>
<dbReference type="Pfam" id="PF04597">
    <property type="entry name" value="Ribophorin_I"/>
    <property type="match status" value="1"/>
</dbReference>
<feature type="transmembrane region" description="Helical" evidence="11">
    <location>
        <begin position="318"/>
        <end position="339"/>
    </location>
</feature>
<comment type="pathway">
    <text evidence="4">Protein modification; protein glycosylation.</text>
</comment>
<dbReference type="SUPFAM" id="SSF52091">
    <property type="entry name" value="SpoIIaa-like"/>
    <property type="match status" value="1"/>
</dbReference>
<dbReference type="UniPathway" id="UPA00378"/>
<organism evidence="13 14">
    <name type="scientific">Adineta steineri</name>
    <dbReference type="NCBI Taxonomy" id="433720"/>
    <lineage>
        <taxon>Eukaryota</taxon>
        <taxon>Metazoa</taxon>
        <taxon>Spiralia</taxon>
        <taxon>Gnathifera</taxon>
        <taxon>Rotifera</taxon>
        <taxon>Eurotatoria</taxon>
        <taxon>Bdelloidea</taxon>
        <taxon>Adinetida</taxon>
        <taxon>Adinetidae</taxon>
        <taxon>Adineta</taxon>
    </lineage>
</organism>
<dbReference type="GO" id="GO:0005789">
    <property type="term" value="C:endoplasmic reticulum membrane"/>
    <property type="evidence" value="ECO:0007669"/>
    <property type="project" value="UniProtKB-SubCell"/>
</dbReference>
<protein>
    <recommendedName>
        <fullName evidence="12">STAS domain-containing protein</fullName>
    </recommendedName>
</protein>
<dbReference type="Proteomes" id="UP000663868">
    <property type="component" value="Unassembled WGS sequence"/>
</dbReference>
<evidence type="ECO:0000256" key="3">
    <source>
        <dbReference type="ARBA" id="ARBA00004141"/>
    </source>
</evidence>
<evidence type="ECO:0000256" key="6">
    <source>
        <dbReference type="ARBA" id="ARBA00022692"/>
    </source>
</evidence>
<evidence type="ECO:0000256" key="1">
    <source>
        <dbReference type="ARBA" id="ARBA00002791"/>
    </source>
</evidence>
<evidence type="ECO:0000259" key="12">
    <source>
        <dbReference type="PROSITE" id="PS50801"/>
    </source>
</evidence>
<dbReference type="Pfam" id="PF00916">
    <property type="entry name" value="Sulfate_transp"/>
    <property type="match status" value="1"/>
</dbReference>
<dbReference type="Pfam" id="PF01740">
    <property type="entry name" value="STAS"/>
    <property type="match status" value="1"/>
</dbReference>
<dbReference type="NCBIfam" id="TIGR00815">
    <property type="entry name" value="sulP"/>
    <property type="match status" value="1"/>
</dbReference>
<comment type="function">
    <text evidence="1">Subunit of the oligosaccharyl transferase (OST) complex that catalyzes the initial transfer of a defined glycan (Glc(3)Man(9)GlcNAc(2) in eukaryotes) from the lipid carrier dolichol-pyrophosphate to an asparagine residue within an Asn-X-Ser/Thr consensus motif in nascent polypeptide chains, the first step in protein N-glycosylation. N-glycosylation occurs cotranslationally and the complex associates with the Sec61 complex at the channel-forming translocon complex that mediates protein translocation across the endoplasmic reticulum (ER). All subunits are required for a maximal enzyme activity.</text>
</comment>
<proteinExistence type="inferred from homology"/>
<feature type="transmembrane region" description="Helical" evidence="11">
    <location>
        <begin position="502"/>
        <end position="533"/>
    </location>
</feature>
<evidence type="ECO:0000256" key="10">
    <source>
        <dbReference type="ARBA" id="ARBA00023136"/>
    </source>
</evidence>
<evidence type="ECO:0000256" key="7">
    <source>
        <dbReference type="ARBA" id="ARBA00022729"/>
    </source>
</evidence>